<feature type="transmembrane region" description="Helical" evidence="1">
    <location>
        <begin position="126"/>
        <end position="145"/>
    </location>
</feature>
<evidence type="ECO:0000313" key="2">
    <source>
        <dbReference type="EMBL" id="VAX12336.1"/>
    </source>
</evidence>
<proteinExistence type="predicted"/>
<accession>A0A3B1B228</accession>
<evidence type="ECO:0008006" key="3">
    <source>
        <dbReference type="Google" id="ProtNLM"/>
    </source>
</evidence>
<feature type="transmembrane region" description="Helical" evidence="1">
    <location>
        <begin position="21"/>
        <end position="44"/>
    </location>
</feature>
<dbReference type="AlphaFoldDB" id="A0A3B1B228"/>
<organism evidence="2">
    <name type="scientific">hydrothermal vent metagenome</name>
    <dbReference type="NCBI Taxonomy" id="652676"/>
    <lineage>
        <taxon>unclassified sequences</taxon>
        <taxon>metagenomes</taxon>
        <taxon>ecological metagenomes</taxon>
    </lineage>
</organism>
<dbReference type="EMBL" id="UOFZ01000034">
    <property type="protein sequence ID" value="VAX12336.1"/>
    <property type="molecule type" value="Genomic_DNA"/>
</dbReference>
<feature type="transmembrane region" description="Helical" evidence="1">
    <location>
        <begin position="87"/>
        <end position="106"/>
    </location>
</feature>
<keyword evidence="1" id="KW-1133">Transmembrane helix</keyword>
<evidence type="ECO:0000256" key="1">
    <source>
        <dbReference type="SAM" id="Phobius"/>
    </source>
</evidence>
<gene>
    <name evidence="2" type="ORF">MNBD_GAMMA24-1202</name>
</gene>
<keyword evidence="1" id="KW-0812">Transmembrane</keyword>
<name>A0A3B1B228_9ZZZZ</name>
<reference evidence="2" key="1">
    <citation type="submission" date="2018-06" db="EMBL/GenBank/DDBJ databases">
        <authorList>
            <person name="Zhirakovskaya E."/>
        </authorList>
    </citation>
    <scope>NUCLEOTIDE SEQUENCE</scope>
</reference>
<sequence length="146" mass="15354">MMQEISLSARIQRSAISTIKSLWGILPILIAVLLIAALIVQIIPQIMKSGLFGSSALVDTLLAALIGSISTAQPIVSYIFGGELVKAGVNLMAVTALIVTWVTVGIVPFPAEAASLGTRFALWRNIWAFVAALIVSVLTVGVINVI</sequence>
<protein>
    <recommendedName>
        <fullName evidence="3">Permease</fullName>
    </recommendedName>
</protein>
<keyword evidence="1" id="KW-0472">Membrane</keyword>
<feature type="transmembrane region" description="Helical" evidence="1">
    <location>
        <begin position="56"/>
        <end position="80"/>
    </location>
</feature>